<dbReference type="InterPro" id="IPR020459">
    <property type="entry name" value="AMP-binding"/>
</dbReference>
<dbReference type="EMBL" id="CP002903">
    <property type="protein sequence ID" value="AEJ61583.1"/>
    <property type="molecule type" value="Genomic_DNA"/>
</dbReference>
<dbReference type="OrthoDB" id="311554at2"/>
<dbReference type="Pfam" id="PF23562">
    <property type="entry name" value="AMP-binding_C_3"/>
    <property type="match status" value="1"/>
</dbReference>
<dbReference type="InterPro" id="IPR020845">
    <property type="entry name" value="AMP-binding_CS"/>
</dbReference>
<dbReference type="PRINTS" id="PR00154">
    <property type="entry name" value="AMPBINDING"/>
</dbReference>
<dbReference type="Gene3D" id="3.30.300.30">
    <property type="match status" value="1"/>
</dbReference>
<dbReference type="PANTHER" id="PTHR43813:SF1">
    <property type="entry name" value="ACYL-ACTIVATING ENZYME 16, CHLOROPLASTIC-RELATED"/>
    <property type="match status" value="1"/>
</dbReference>
<evidence type="ECO:0000313" key="3">
    <source>
        <dbReference type="Proteomes" id="UP000007254"/>
    </source>
</evidence>
<dbReference type="InterPro" id="IPR045851">
    <property type="entry name" value="AMP-bd_C_sf"/>
</dbReference>
<reference evidence="2 3" key="1">
    <citation type="submission" date="2011-06" db="EMBL/GenBank/DDBJ databases">
        <title>The complete genome of Spirochaeta thermophila DSM 6578.</title>
        <authorList>
            <consortium name="US DOE Joint Genome Institute (JGI-PGF)"/>
            <person name="Lucas S."/>
            <person name="Lapidus A."/>
            <person name="Bruce D."/>
            <person name="Goodwin L."/>
            <person name="Pitluck S."/>
            <person name="Peters L."/>
            <person name="Kyrpides N."/>
            <person name="Mavromatis K."/>
            <person name="Ivanova N."/>
            <person name="Mikailova N."/>
            <person name="Pagani I."/>
            <person name="Chertkov O."/>
            <person name="Detter J.C."/>
            <person name="Tapia R."/>
            <person name="Han C."/>
            <person name="Land M."/>
            <person name="Hauser L."/>
            <person name="Markowitz V."/>
            <person name="Cheng J.-F."/>
            <person name="Hugenholtz P."/>
            <person name="Woyke T."/>
            <person name="Wu D."/>
            <person name="Spring S."/>
            <person name="Merkhoffer B."/>
            <person name="Schneider S."/>
            <person name="Klenk H.-P."/>
            <person name="Eisen J.A."/>
        </authorList>
    </citation>
    <scope>NUCLEOTIDE SEQUENCE [LARGE SCALE GENOMIC DNA]</scope>
    <source>
        <strain evidence="3">ATCC 700085 / DSM 6578 / Z-1203</strain>
    </source>
</reference>
<dbReference type="SUPFAM" id="SSF56801">
    <property type="entry name" value="Acetyl-CoA synthetase-like"/>
    <property type="match status" value="1"/>
</dbReference>
<dbReference type="Gene3D" id="3.40.50.12780">
    <property type="entry name" value="N-terminal domain of ligase-like"/>
    <property type="match status" value="1"/>
</dbReference>
<gene>
    <name evidence="2" type="ordered locus">Spith_1318</name>
</gene>
<name>G0GFG9_WINT7</name>
<evidence type="ECO:0000259" key="1">
    <source>
        <dbReference type="Pfam" id="PF00501"/>
    </source>
</evidence>
<organism evidence="2 3">
    <name type="scientific">Winmispira thermophila (strain ATCC 700085 / DSM 6578 / Z-1203)</name>
    <name type="common">Spirochaeta thermophila</name>
    <dbReference type="NCBI Taxonomy" id="869211"/>
    <lineage>
        <taxon>Bacteria</taxon>
        <taxon>Pseudomonadati</taxon>
        <taxon>Spirochaetota</taxon>
        <taxon>Spirochaetia</taxon>
        <taxon>Winmispirales</taxon>
        <taxon>Winmispiraceae</taxon>
        <taxon>Winmispira</taxon>
    </lineage>
</organism>
<accession>G0GFG9</accession>
<sequence>MSTVYETLPQRMRRKILEEFPEAVALYVKDSQGVFQPTPYREWWSTVKETAAGLKDMGIERGEHVGLISDNRWEWITLDMALLSLGAVDVPRGSDSTAEEIAYILSHAECTRVIIEKPDLVKKVFSRKEQLGGLSQVILIEGTPEECELPEGVACTTFGELREKGKALLSQDPQLIDREIDQGTGDDLATIIYTSGTTGEPKGVMLPHRSFIFQIDKLKKPLDVEVGDIFLSILPIWHSFERAVDYVLMERGGAVAYSKPVGKILLEDMAKVSPQWLAAVPRVFEGIRNAVYRNVNKGPAVSRVLFHFFVGVGQLYAYFSNMFRGLLPDFLPRNRILDKVVAFLPLVLLAPFRGLGEVLVFRKLKAKLGGRFKTGVSGGGALPPHVDTFFQAVGIQVLEGYGLTETGPVLAVRNQKAPMVGTVGPLLDEVEYKVVGEHGDPLPPGHKGVLWVKSPQVMLGYYKRPEATAEVLKDGWLNTGDLVRFTHGREFAIVGRAKDTIVLRGGENVEPGPIEEKLKESEFIENAMVVGQDQKFLGALIVPNRERIEEYAREKGLTYMEYEDLVEQAEVQEAINDEIQRLISPAQGFKPFERIFRFEVIAKPFEVGVELTPSLKVKRHVISEMYREKIERMFSR</sequence>
<evidence type="ECO:0000313" key="2">
    <source>
        <dbReference type="EMBL" id="AEJ61583.1"/>
    </source>
</evidence>
<dbReference type="KEGG" id="stq:Spith_1318"/>
<dbReference type="PROSITE" id="PS00455">
    <property type="entry name" value="AMP_BINDING"/>
    <property type="match status" value="1"/>
</dbReference>
<dbReference type="STRING" id="869211.Spith_1318"/>
<dbReference type="InterPro" id="IPR000873">
    <property type="entry name" value="AMP-dep_synth/lig_dom"/>
</dbReference>
<dbReference type="Pfam" id="PF00501">
    <property type="entry name" value="AMP-binding"/>
    <property type="match status" value="1"/>
</dbReference>
<dbReference type="Proteomes" id="UP000007254">
    <property type="component" value="Chromosome"/>
</dbReference>
<dbReference type="PANTHER" id="PTHR43813">
    <property type="entry name" value="ACYL-ACTIVATING ENZYME 16, CHLOROPLASTIC-RELATED"/>
    <property type="match status" value="1"/>
</dbReference>
<dbReference type="InterPro" id="IPR042099">
    <property type="entry name" value="ANL_N_sf"/>
</dbReference>
<dbReference type="AlphaFoldDB" id="G0GFG9"/>
<dbReference type="InterPro" id="IPR052987">
    <property type="entry name" value="Chloroplast_AMP-bd_Enzymes"/>
</dbReference>
<proteinExistence type="predicted"/>
<keyword evidence="3" id="KW-1185">Reference proteome</keyword>
<protein>
    <submittedName>
        <fullName evidence="2">AMP-dependent synthetase and ligase</fullName>
    </submittedName>
</protein>
<feature type="domain" description="AMP-dependent synthetase/ligase" evidence="1">
    <location>
        <begin position="18"/>
        <end position="462"/>
    </location>
</feature>
<dbReference type="HOGENOM" id="CLU_000022_45_5_12"/>
<keyword evidence="2" id="KW-0436">Ligase</keyword>
<dbReference type="RefSeq" id="WP_014624923.1">
    <property type="nucleotide sequence ID" value="NC_017583.1"/>
</dbReference>
<dbReference type="GO" id="GO:0016874">
    <property type="term" value="F:ligase activity"/>
    <property type="evidence" value="ECO:0007669"/>
    <property type="project" value="UniProtKB-KW"/>
</dbReference>